<evidence type="ECO:0000313" key="1">
    <source>
        <dbReference type="EMBL" id="PJZ24765.1"/>
    </source>
</evidence>
<keyword evidence="2" id="KW-1185">Reference proteome</keyword>
<dbReference type="OrthoDB" id="331321at2"/>
<dbReference type="Proteomes" id="UP000232196">
    <property type="component" value="Unassembled WGS sequence"/>
</dbReference>
<dbReference type="EMBL" id="NPDN01000007">
    <property type="protein sequence ID" value="PJZ24765.1"/>
    <property type="molecule type" value="Genomic_DNA"/>
</dbReference>
<accession>A0A2M9XAQ6</accession>
<proteinExistence type="predicted"/>
<comment type="caution">
    <text evidence="1">The sequence shown here is derived from an EMBL/GenBank/DDBJ whole genome shotgun (WGS) entry which is preliminary data.</text>
</comment>
<dbReference type="AlphaFoldDB" id="A0A2M9XAQ6"/>
<reference evidence="1 2" key="1">
    <citation type="submission" date="2017-07" db="EMBL/GenBank/DDBJ databases">
        <title>Leptospira spp. isolated from tropical soils.</title>
        <authorList>
            <person name="Thibeaux R."/>
            <person name="Iraola G."/>
            <person name="Ferres I."/>
            <person name="Bierque E."/>
            <person name="Girault D."/>
            <person name="Soupe-Gilbert M.-E."/>
            <person name="Picardeau M."/>
            <person name="Goarant C."/>
        </authorList>
    </citation>
    <scope>NUCLEOTIDE SEQUENCE [LARGE SCALE GENOMIC DNA]</scope>
    <source>
        <strain evidence="1 2">MCA1-C-A1</strain>
    </source>
</reference>
<name>A0A2M9XAQ6_9LEPT</name>
<sequence>MSRTLPVLAFFVVTSTLLYSPVLHPSPEASFPNETPESKPLLRVLPAFRKEECDWAIRWDVCLKCVSSRYRYAQRIHFYPSGLYREHGCYSEEKGFFLIKED</sequence>
<gene>
    <name evidence="1" type="ORF">CH357_14355</name>
</gene>
<evidence type="ECO:0000313" key="2">
    <source>
        <dbReference type="Proteomes" id="UP000232196"/>
    </source>
</evidence>
<organism evidence="1 2">
    <name type="scientific">Leptospira hartskeerlii</name>
    <dbReference type="NCBI Taxonomy" id="2023177"/>
    <lineage>
        <taxon>Bacteria</taxon>
        <taxon>Pseudomonadati</taxon>
        <taxon>Spirochaetota</taxon>
        <taxon>Spirochaetia</taxon>
        <taxon>Leptospirales</taxon>
        <taxon>Leptospiraceae</taxon>
        <taxon>Leptospira</taxon>
    </lineage>
</organism>
<protein>
    <submittedName>
        <fullName evidence="1">Uncharacterized protein</fullName>
    </submittedName>
</protein>